<feature type="DNA-binding region" description="H-T-H motif" evidence="4">
    <location>
        <begin position="37"/>
        <end position="56"/>
    </location>
</feature>
<gene>
    <name evidence="6" type="ORF">ENS59_07410</name>
</gene>
<dbReference type="AlphaFoldDB" id="A0A7C3IK61"/>
<dbReference type="GO" id="GO:0003677">
    <property type="term" value="F:DNA binding"/>
    <property type="evidence" value="ECO:0007669"/>
    <property type="project" value="UniProtKB-UniRule"/>
</dbReference>
<dbReference type="InterPro" id="IPR001647">
    <property type="entry name" value="HTH_TetR"/>
</dbReference>
<sequence length="223" mass="24643">MNISKTKKNGYHHGNLRDELIRIGLEALEKEGAEALSLRALAELAGVSKTAPYRHFKDKEFFLGALADEGYRLLYETLKATLEKCNNSSHSESIISSMGRAYMDFAVSRPSLYRLMNSPIICRMPKELTLWARKSLLLLADTLAKSKATSENPSPAKTGHSSIQTGHPDLNASTAAWAYIHGLVLIRIDGLYPLDLPEPDWNLLAGIVPEIKKVDEPFPLPGS</sequence>
<evidence type="ECO:0000259" key="5">
    <source>
        <dbReference type="PROSITE" id="PS50977"/>
    </source>
</evidence>
<keyword evidence="1" id="KW-0805">Transcription regulation</keyword>
<dbReference type="Gene3D" id="1.10.357.10">
    <property type="entry name" value="Tetracycline Repressor, domain 2"/>
    <property type="match status" value="1"/>
</dbReference>
<protein>
    <submittedName>
        <fullName evidence="6">TetR/AcrR family transcriptional regulator</fullName>
    </submittedName>
</protein>
<dbReference type="Pfam" id="PF13305">
    <property type="entry name" value="TetR_C_33"/>
    <property type="match status" value="1"/>
</dbReference>
<name>A0A7C3IK61_9SPIR</name>
<dbReference type="EMBL" id="DSVL01000229">
    <property type="protein sequence ID" value="HFH29325.1"/>
    <property type="molecule type" value="Genomic_DNA"/>
</dbReference>
<dbReference type="InterPro" id="IPR009057">
    <property type="entry name" value="Homeodomain-like_sf"/>
</dbReference>
<keyword evidence="3" id="KW-0804">Transcription</keyword>
<dbReference type="SUPFAM" id="SSF48498">
    <property type="entry name" value="Tetracyclin repressor-like, C-terminal domain"/>
    <property type="match status" value="1"/>
</dbReference>
<dbReference type="InterPro" id="IPR025996">
    <property type="entry name" value="MT1864/Rv1816-like_C"/>
</dbReference>
<reference evidence="6" key="1">
    <citation type="journal article" date="2020" name="mSystems">
        <title>Genome- and Community-Level Interaction Insights into Carbon Utilization and Element Cycling Functions of Hydrothermarchaeota in Hydrothermal Sediment.</title>
        <authorList>
            <person name="Zhou Z."/>
            <person name="Liu Y."/>
            <person name="Xu W."/>
            <person name="Pan J."/>
            <person name="Luo Z.H."/>
            <person name="Li M."/>
        </authorList>
    </citation>
    <scope>NUCLEOTIDE SEQUENCE [LARGE SCALE GENOMIC DNA]</scope>
    <source>
        <strain evidence="6">SpSt-503</strain>
    </source>
</reference>
<evidence type="ECO:0000256" key="1">
    <source>
        <dbReference type="ARBA" id="ARBA00023015"/>
    </source>
</evidence>
<comment type="caution">
    <text evidence="6">The sequence shown here is derived from an EMBL/GenBank/DDBJ whole genome shotgun (WGS) entry which is preliminary data.</text>
</comment>
<evidence type="ECO:0000313" key="6">
    <source>
        <dbReference type="EMBL" id="HFH29325.1"/>
    </source>
</evidence>
<evidence type="ECO:0000256" key="3">
    <source>
        <dbReference type="ARBA" id="ARBA00023163"/>
    </source>
</evidence>
<organism evidence="6">
    <name type="scientific">Gracilinema caldarium</name>
    <dbReference type="NCBI Taxonomy" id="215591"/>
    <lineage>
        <taxon>Bacteria</taxon>
        <taxon>Pseudomonadati</taxon>
        <taxon>Spirochaetota</taxon>
        <taxon>Spirochaetia</taxon>
        <taxon>Spirochaetales</taxon>
        <taxon>Breznakiellaceae</taxon>
        <taxon>Gracilinema</taxon>
    </lineage>
</organism>
<evidence type="ECO:0000256" key="4">
    <source>
        <dbReference type="PROSITE-ProRule" id="PRU00335"/>
    </source>
</evidence>
<dbReference type="InterPro" id="IPR036271">
    <property type="entry name" value="Tet_transcr_reg_TetR-rel_C_sf"/>
</dbReference>
<accession>A0A7C3IK61</accession>
<keyword evidence="2 4" id="KW-0238">DNA-binding</keyword>
<feature type="domain" description="HTH tetR-type" evidence="5">
    <location>
        <begin position="14"/>
        <end position="74"/>
    </location>
</feature>
<dbReference type="Pfam" id="PF00440">
    <property type="entry name" value="TetR_N"/>
    <property type="match status" value="1"/>
</dbReference>
<dbReference type="PROSITE" id="PS50977">
    <property type="entry name" value="HTH_TETR_2"/>
    <property type="match status" value="1"/>
</dbReference>
<evidence type="ECO:0000256" key="2">
    <source>
        <dbReference type="ARBA" id="ARBA00023125"/>
    </source>
</evidence>
<proteinExistence type="predicted"/>
<dbReference type="SUPFAM" id="SSF46689">
    <property type="entry name" value="Homeodomain-like"/>
    <property type="match status" value="1"/>
</dbReference>